<dbReference type="InterPro" id="IPR036864">
    <property type="entry name" value="Zn2-C6_fun-type_DNA-bd_sf"/>
</dbReference>
<dbReference type="GO" id="GO:0000981">
    <property type="term" value="F:DNA-binding transcription factor activity, RNA polymerase II-specific"/>
    <property type="evidence" value="ECO:0007669"/>
    <property type="project" value="InterPro"/>
</dbReference>
<dbReference type="SMART" id="SM00066">
    <property type="entry name" value="GAL4"/>
    <property type="match status" value="1"/>
</dbReference>
<dbReference type="InterPro" id="IPR051127">
    <property type="entry name" value="Fungal_SecMet_Regulators"/>
</dbReference>
<dbReference type="GO" id="GO:0005634">
    <property type="term" value="C:nucleus"/>
    <property type="evidence" value="ECO:0007669"/>
    <property type="project" value="TreeGrafter"/>
</dbReference>
<dbReference type="PROSITE" id="PS50048">
    <property type="entry name" value="ZN2_CY6_FUNGAL_2"/>
    <property type="match status" value="1"/>
</dbReference>
<feature type="region of interest" description="Disordered" evidence="6">
    <location>
        <begin position="1"/>
        <end position="20"/>
    </location>
</feature>
<feature type="region of interest" description="Disordered" evidence="6">
    <location>
        <begin position="86"/>
        <end position="160"/>
    </location>
</feature>
<gene>
    <name evidence="8" type="ORF">GNLVRS02_ARAD1A07062g</name>
</gene>
<dbReference type="InterPro" id="IPR007219">
    <property type="entry name" value="XnlR_reg_dom"/>
</dbReference>
<protein>
    <submittedName>
        <fullName evidence="8">ARAD1A07062p</fullName>
    </submittedName>
</protein>
<dbReference type="InterPro" id="IPR001138">
    <property type="entry name" value="Zn2Cys6_DnaBD"/>
</dbReference>
<dbReference type="Pfam" id="PF04082">
    <property type="entry name" value="Fungal_trans"/>
    <property type="match status" value="1"/>
</dbReference>
<evidence type="ECO:0000256" key="5">
    <source>
        <dbReference type="ARBA" id="ARBA00023242"/>
    </source>
</evidence>
<dbReference type="CDD" id="cd12148">
    <property type="entry name" value="fungal_TF_MHR"/>
    <property type="match status" value="1"/>
</dbReference>
<evidence type="ECO:0000259" key="7">
    <source>
        <dbReference type="PROSITE" id="PS50048"/>
    </source>
</evidence>
<dbReference type="PhylomeDB" id="A0A060T359"/>
<evidence type="ECO:0000256" key="3">
    <source>
        <dbReference type="ARBA" id="ARBA00023125"/>
    </source>
</evidence>
<dbReference type="GO" id="GO:0000978">
    <property type="term" value="F:RNA polymerase II cis-regulatory region sequence-specific DNA binding"/>
    <property type="evidence" value="ECO:0007669"/>
    <property type="project" value="TreeGrafter"/>
</dbReference>
<reference evidence="8" key="1">
    <citation type="submission" date="2014-02" db="EMBL/GenBank/DDBJ databases">
        <authorList>
            <person name="Genoscope - CEA"/>
        </authorList>
    </citation>
    <scope>NUCLEOTIDE SEQUENCE</scope>
    <source>
        <strain evidence="8">LS3</strain>
    </source>
</reference>
<keyword evidence="1" id="KW-0479">Metal-binding</keyword>
<dbReference type="PANTHER" id="PTHR47424">
    <property type="entry name" value="REGULATORY PROTEIN GAL4"/>
    <property type="match status" value="1"/>
</dbReference>
<accession>A0A060T359</accession>
<dbReference type="Gene3D" id="4.10.240.10">
    <property type="entry name" value="Zn(2)-C6 fungal-type DNA-binding domain"/>
    <property type="match status" value="1"/>
</dbReference>
<evidence type="ECO:0000256" key="1">
    <source>
        <dbReference type="ARBA" id="ARBA00022723"/>
    </source>
</evidence>
<dbReference type="AlphaFoldDB" id="A0A060T359"/>
<sequence>MDGRMTAGITPMEGPVDGMTSAGQRYQKQNRVPLACIQCRNRKVRCDGTKPQCERCKARGQLCSYEGRRKRVRYNMEYVRQLESKLRQLSDSRSQLPPDMPPPTANVVQDGDIKSSELSEQEISERSEPSEPSERSERSGPSSVNDEEPNDYATTDAMGAGSVHGNQELEFYGSSAAVSFIRLVEAAIGSRQVRGAKGLSSTRLGYRFSYLHNTGTDIGSGDEWILPPKPVADYYVKQYFTFVYTLYPFMHEPSFTEAYESIWGDRVSPKGGTISINDDNRLFFCILNIVFAFGCLFTSGFDTPSTESSSEVYFQRACQQLNFNIFGTKNLNSLLLLQALLMLGQYLQATDKPASCWNVVGLATRIAQELGLHREGHIRLRRSLIEQQLCRRLWYGCILMDRTVSMTFGRPLMILSDHKVVPPEFIDDKYITDDKIQRPDPASRSVLQFFEQTLKLYEVLADVIRFYENVDSTIVQTEEERLSILSNILQLQGKLRKFKLQIPECLRLEKIDQYGPAIQMRRLTNVLQIRIWHLEIMLFRPILMPHSQTSTPGKSTLASNMDDDLEDSMEKAVRRLCIMSAIRLIDLIYKNQNTTNLPNMWYNIFYVYTAAIVLLAAKLQPDVSGAVDEGLMEISWKNTVFLLRSFEKHSLSATRCLKVLKLIHEKISEASTAEKRLFEILPGPIDLSGGDRNIIDFMCDQNAPFIDQTMNEAFFDVL</sequence>
<reference evidence="8" key="2">
    <citation type="submission" date="2014-06" db="EMBL/GenBank/DDBJ databases">
        <title>The complete genome of Blastobotrys (Arxula) adeninivorans LS3 - a yeast of biotechnological interest.</title>
        <authorList>
            <person name="Kunze G."/>
            <person name="Gaillardin C."/>
            <person name="Czernicka M."/>
            <person name="Durrens P."/>
            <person name="Martin T."/>
            <person name="Boer E."/>
            <person name="Gabaldon T."/>
            <person name="Cruz J."/>
            <person name="Talla E."/>
            <person name="Marck C."/>
            <person name="Goffeau A."/>
            <person name="Barbe V."/>
            <person name="Baret P."/>
            <person name="Baronian K."/>
            <person name="Beier S."/>
            <person name="Bleykasten C."/>
            <person name="Bode R."/>
            <person name="Casaregola S."/>
            <person name="Despons L."/>
            <person name="Fairhead C."/>
            <person name="Giersberg M."/>
            <person name="Gierski P."/>
            <person name="Hahnel U."/>
            <person name="Hartmann A."/>
            <person name="Jankowska D."/>
            <person name="Jubin C."/>
            <person name="Jung P."/>
            <person name="Lafontaine I."/>
            <person name="Leh-Louis V."/>
            <person name="Lemaire M."/>
            <person name="Marcet-Houben M."/>
            <person name="Mascher M."/>
            <person name="Morel G."/>
            <person name="Richard G.-F."/>
            <person name="Riechen J."/>
            <person name="Sacerdot C."/>
            <person name="Sarkar A."/>
            <person name="Savel G."/>
            <person name="Schacherer J."/>
            <person name="Sherman D."/>
            <person name="Straub M.-L."/>
            <person name="Stein N."/>
            <person name="Thierry A."/>
            <person name="Trautwein-Schult A."/>
            <person name="Westhof E."/>
            <person name="Worch S."/>
            <person name="Dujon B."/>
            <person name="Souciet J.-L."/>
            <person name="Wincker P."/>
            <person name="Scholz U."/>
            <person name="Neuveglise N."/>
        </authorList>
    </citation>
    <scope>NUCLEOTIDE SEQUENCE</scope>
    <source>
        <strain evidence="8">LS3</strain>
    </source>
</reference>
<keyword evidence="3" id="KW-0238">DNA-binding</keyword>
<evidence type="ECO:0000313" key="8">
    <source>
        <dbReference type="EMBL" id="CDP33332.1"/>
    </source>
</evidence>
<keyword evidence="2" id="KW-0805">Transcription regulation</keyword>
<name>A0A060T359_BLAAD</name>
<organism evidence="8">
    <name type="scientific">Blastobotrys adeninivorans</name>
    <name type="common">Yeast</name>
    <name type="synonym">Arxula adeninivorans</name>
    <dbReference type="NCBI Taxonomy" id="409370"/>
    <lineage>
        <taxon>Eukaryota</taxon>
        <taxon>Fungi</taxon>
        <taxon>Dikarya</taxon>
        <taxon>Ascomycota</taxon>
        <taxon>Saccharomycotina</taxon>
        <taxon>Dipodascomycetes</taxon>
        <taxon>Dipodascales</taxon>
        <taxon>Trichomonascaceae</taxon>
        <taxon>Blastobotrys</taxon>
    </lineage>
</organism>
<dbReference type="GO" id="GO:0000435">
    <property type="term" value="P:positive regulation of transcription from RNA polymerase II promoter by galactose"/>
    <property type="evidence" value="ECO:0007669"/>
    <property type="project" value="TreeGrafter"/>
</dbReference>
<dbReference type="PROSITE" id="PS00463">
    <property type="entry name" value="ZN2_CY6_FUNGAL_1"/>
    <property type="match status" value="1"/>
</dbReference>
<dbReference type="Pfam" id="PF00172">
    <property type="entry name" value="Zn_clus"/>
    <property type="match status" value="1"/>
</dbReference>
<evidence type="ECO:0000256" key="6">
    <source>
        <dbReference type="SAM" id="MobiDB-lite"/>
    </source>
</evidence>
<evidence type="ECO:0000256" key="2">
    <source>
        <dbReference type="ARBA" id="ARBA00023015"/>
    </source>
</evidence>
<keyword evidence="5" id="KW-0539">Nucleus</keyword>
<dbReference type="GO" id="GO:0006351">
    <property type="term" value="P:DNA-templated transcription"/>
    <property type="evidence" value="ECO:0007669"/>
    <property type="project" value="InterPro"/>
</dbReference>
<proteinExistence type="predicted"/>
<evidence type="ECO:0000256" key="4">
    <source>
        <dbReference type="ARBA" id="ARBA00023163"/>
    </source>
</evidence>
<keyword evidence="4" id="KW-0804">Transcription</keyword>
<dbReference type="EMBL" id="HG937691">
    <property type="protein sequence ID" value="CDP33332.1"/>
    <property type="molecule type" value="Genomic_DNA"/>
</dbReference>
<feature type="compositionally biased region" description="Basic and acidic residues" evidence="6">
    <location>
        <begin position="111"/>
        <end position="138"/>
    </location>
</feature>
<dbReference type="PANTHER" id="PTHR47424:SF3">
    <property type="entry name" value="REGULATORY PROTEIN GAL4"/>
    <property type="match status" value="1"/>
</dbReference>
<dbReference type="CDD" id="cd00067">
    <property type="entry name" value="GAL4"/>
    <property type="match status" value="1"/>
</dbReference>
<dbReference type="SMART" id="SM00906">
    <property type="entry name" value="Fungal_trans"/>
    <property type="match status" value="1"/>
</dbReference>
<feature type="domain" description="Zn(2)-C6 fungal-type" evidence="7">
    <location>
        <begin position="35"/>
        <end position="65"/>
    </location>
</feature>
<dbReference type="SUPFAM" id="SSF57701">
    <property type="entry name" value="Zn2/Cys6 DNA-binding domain"/>
    <property type="match status" value="1"/>
</dbReference>
<dbReference type="GO" id="GO:0008270">
    <property type="term" value="F:zinc ion binding"/>
    <property type="evidence" value="ECO:0007669"/>
    <property type="project" value="InterPro"/>
</dbReference>